<evidence type="ECO:0000256" key="1">
    <source>
        <dbReference type="SAM" id="MobiDB-lite"/>
    </source>
</evidence>
<sequence length="442" mass="48565">MFKATLIACSLVYEPKLLLIFATQLSITPLCQKAKTFLMACRYLSPNLLHLPTQPRKKTGKPSTKNHKYPWQNCCYSNLSPSLIQSSFDAKSLCILHSDFAKTSSYSNRWSSDNSLAGACCIHPLEITFQIFICQGNSFQKQPLTVAMIHESLNSKHHEMIKGLHPNKPLGNTIPSVHKAGTNRQLLVTKTPLKSQPDSYSDSGESSVPIKAIGFVCFCKVLSAIVIMDTFFLGSGASHHISTTLLSAEILDGTCNIRIGSDPQFHSAATPFPLPSNKALKKLFPGIRANPLKWVKITSTAVPWHNTSGNSSGKPHTNSGNTGHSTQPRLICLDAWPFLMFPRASNWHVLLSGGKVEHCKNMEFHVADFPGVSTFSPTNSSSQFDPLSAEKFQELQADVTSVVKAEDDSPVGENPVKSQRRLQDHNIIPSLCPSPRLRVKCS</sequence>
<comment type="caution">
    <text evidence="2">The sequence shown here is derived from an EMBL/GenBank/DDBJ whole genome shotgun (WGS) entry which is preliminary data.</text>
</comment>
<dbReference type="Proteomes" id="UP000037035">
    <property type="component" value="Unassembled WGS sequence"/>
</dbReference>
<accession>A0A0L6VCN1</accession>
<evidence type="ECO:0000313" key="3">
    <source>
        <dbReference type="Proteomes" id="UP000037035"/>
    </source>
</evidence>
<proteinExistence type="predicted"/>
<gene>
    <name evidence="2" type="ORF">VP01_1910g1</name>
</gene>
<feature type="region of interest" description="Disordered" evidence="1">
    <location>
        <begin position="305"/>
        <end position="324"/>
    </location>
</feature>
<dbReference type="EMBL" id="LAVV01006738">
    <property type="protein sequence ID" value="KNZ58541.1"/>
    <property type="molecule type" value="Genomic_DNA"/>
</dbReference>
<dbReference type="AlphaFoldDB" id="A0A0L6VCN1"/>
<evidence type="ECO:0000313" key="2">
    <source>
        <dbReference type="EMBL" id="KNZ58541.1"/>
    </source>
</evidence>
<protein>
    <submittedName>
        <fullName evidence="2">Uncharacterized protein</fullName>
    </submittedName>
</protein>
<keyword evidence="3" id="KW-1185">Reference proteome</keyword>
<reference evidence="2 3" key="1">
    <citation type="submission" date="2015-08" db="EMBL/GenBank/DDBJ databases">
        <title>Next Generation Sequencing and Analysis of the Genome of Puccinia sorghi L Schw, the Causal Agent of Maize Common Rust.</title>
        <authorList>
            <person name="Rochi L."/>
            <person name="Burguener G."/>
            <person name="Darino M."/>
            <person name="Turjanski A."/>
            <person name="Kreff E."/>
            <person name="Dieguez M.J."/>
            <person name="Sacco F."/>
        </authorList>
    </citation>
    <scope>NUCLEOTIDE SEQUENCE [LARGE SCALE GENOMIC DNA]</scope>
    <source>
        <strain evidence="2 3">RO10H11247</strain>
    </source>
</reference>
<name>A0A0L6VCN1_9BASI</name>
<organism evidence="2 3">
    <name type="scientific">Puccinia sorghi</name>
    <dbReference type="NCBI Taxonomy" id="27349"/>
    <lineage>
        <taxon>Eukaryota</taxon>
        <taxon>Fungi</taxon>
        <taxon>Dikarya</taxon>
        <taxon>Basidiomycota</taxon>
        <taxon>Pucciniomycotina</taxon>
        <taxon>Pucciniomycetes</taxon>
        <taxon>Pucciniales</taxon>
        <taxon>Pucciniaceae</taxon>
        <taxon>Puccinia</taxon>
    </lineage>
</organism>
<dbReference type="VEuPathDB" id="FungiDB:VP01_1910g1"/>